<feature type="compositionally biased region" description="Polar residues" evidence="1">
    <location>
        <begin position="33"/>
        <end position="48"/>
    </location>
</feature>
<evidence type="ECO:0000313" key="3">
    <source>
        <dbReference type="EMBL" id="KAH9831464.1"/>
    </source>
</evidence>
<feature type="region of interest" description="Disordered" evidence="1">
    <location>
        <begin position="282"/>
        <end position="358"/>
    </location>
</feature>
<gene>
    <name evidence="3" type="ORF">C8Q71DRAFT_782651</name>
</gene>
<dbReference type="Proteomes" id="UP000814176">
    <property type="component" value="Unassembled WGS sequence"/>
</dbReference>
<sequence>MQRRAKGLKQRNGTLRQQREDRKHRHGHDLAAANTSFGTESNASSSRLPANEDGPQVAAASRRPREEVLDEVLSILRAEGYTWGDLVLYLSDPASKRGDERYEGMFDIPGRIEQVLTYWTSSRNSPTGRQAVHVWALDYVEKAIRREGTRATKDGVLQSRKMVVDDGFLSRFNLSKIYDRLTALCPIMTSLLREFSTTARQRRLRTNTSAHRNDLRVGTALMGLLAERSQQNSYGRHVLGLYLYATGAQRQCISILSHLGICSSYTAIAGTPGSRTAAMLKSQVNGAEDSSDEESEKAEGSDSGSESESSSESSSDNSTSSGEVEGARSMPVVPQLQSVRDPDGIDEEEPDEGIQGSDISLAAELKRLGAGLLRRLSEACRWKTRALALAQELAHVYDNINWILRAAEQTVGHKDSIENGTCATVFPLHDAPRTAMRTTDFLHAFETAPPLSLDDILLDPTEMQTFNKMLEHAVLRIIVSNGGPAFARFTPDVDESLVSTSECIVLRKTEVYPLRAMNIEEASIKGNAEVMEAMFRELGHDLESTAFTETVKLVFGDQLSVARLRAVISNRAGHDSLSQSMLFAAFAPGFFHYQMAATYGFLETHWGNPHLGHHDPACLSWHNTVLDRKPFLLTNRPPYRVARDLIFHSLYGRLIHCLELVTGCDSLDEYAENVTFEDLQAHVTELVSRFVSASVVSQLRSARTRELLTVQRDNTSDPDAQPHVPRQGDMVFENASLFLRDALILREFADAIKAGDSGRIVIVLKVLALSYRGSGRTKYAQEALHVIHNLTHVWPKPLRAIILNNWLVNTTGKPNHWYPVDLLQEHNIFWTKTIYNAQGSGASWDWLEMISPCINSLRHLVTSMNDALGSRLGTTHAAPDLRRDIEELRRSLTDANVYKVTPGRTIDGDKAVVPNVITSGVTQLAGPLREYNAMFARMKKRRRRTSPLVGGANSASAARVHSTSGGSAAVHADADEDMIDVEEMSDCEDGEDEEEVDDTEHWLEHEQFFTLDEEGDVDPYLD</sequence>
<accession>A0ABQ8K4P3</accession>
<comment type="caution">
    <text evidence="3">The sequence shown here is derived from an EMBL/GenBank/DDBJ whole genome shotgun (WGS) entry which is preliminary data.</text>
</comment>
<feature type="compositionally biased region" description="Acidic residues" evidence="1">
    <location>
        <begin position="974"/>
        <end position="998"/>
    </location>
</feature>
<dbReference type="EMBL" id="JADCUA010000026">
    <property type="protein sequence ID" value="KAH9831464.1"/>
    <property type="molecule type" value="Genomic_DNA"/>
</dbReference>
<name>A0ABQ8K4P3_9APHY</name>
<feature type="region of interest" description="Disordered" evidence="1">
    <location>
        <begin position="1"/>
        <end position="64"/>
    </location>
</feature>
<feature type="compositionally biased region" description="Low complexity" evidence="1">
    <location>
        <begin position="301"/>
        <end position="324"/>
    </location>
</feature>
<dbReference type="RefSeq" id="XP_047774591.1">
    <property type="nucleotide sequence ID" value="XM_047924940.1"/>
</dbReference>
<keyword evidence="4" id="KW-1185">Reference proteome</keyword>
<proteinExistence type="predicted"/>
<dbReference type="Pfam" id="PF20231">
    <property type="entry name" value="DUF6589"/>
    <property type="match status" value="1"/>
</dbReference>
<feature type="region of interest" description="Disordered" evidence="1">
    <location>
        <begin position="942"/>
        <end position="999"/>
    </location>
</feature>
<feature type="compositionally biased region" description="Polar residues" evidence="1">
    <location>
        <begin position="953"/>
        <end position="966"/>
    </location>
</feature>
<evidence type="ECO:0000313" key="4">
    <source>
        <dbReference type="Proteomes" id="UP000814176"/>
    </source>
</evidence>
<dbReference type="GeneID" id="72005672"/>
<dbReference type="InterPro" id="IPR046496">
    <property type="entry name" value="DUF6589"/>
</dbReference>
<reference evidence="3 4" key="1">
    <citation type="journal article" date="2021" name="Environ. Microbiol.">
        <title>Gene family expansions and transcriptome signatures uncover fungal adaptations to wood decay.</title>
        <authorList>
            <person name="Hage H."/>
            <person name="Miyauchi S."/>
            <person name="Viragh M."/>
            <person name="Drula E."/>
            <person name="Min B."/>
            <person name="Chaduli D."/>
            <person name="Navarro D."/>
            <person name="Favel A."/>
            <person name="Norest M."/>
            <person name="Lesage-Meessen L."/>
            <person name="Balint B."/>
            <person name="Merenyi Z."/>
            <person name="de Eugenio L."/>
            <person name="Morin E."/>
            <person name="Martinez A.T."/>
            <person name="Baldrian P."/>
            <person name="Stursova M."/>
            <person name="Martinez M.J."/>
            <person name="Novotny C."/>
            <person name="Magnuson J.K."/>
            <person name="Spatafora J.W."/>
            <person name="Maurice S."/>
            <person name="Pangilinan J."/>
            <person name="Andreopoulos W."/>
            <person name="LaButti K."/>
            <person name="Hundley H."/>
            <person name="Na H."/>
            <person name="Kuo A."/>
            <person name="Barry K."/>
            <person name="Lipzen A."/>
            <person name="Henrissat B."/>
            <person name="Riley R."/>
            <person name="Ahrendt S."/>
            <person name="Nagy L.G."/>
            <person name="Grigoriev I.V."/>
            <person name="Martin F."/>
            <person name="Rosso M.N."/>
        </authorList>
    </citation>
    <scope>NUCLEOTIDE SEQUENCE [LARGE SCALE GENOMIC DNA]</scope>
    <source>
        <strain evidence="3 4">CIRM-BRFM 1785</strain>
    </source>
</reference>
<organism evidence="3 4">
    <name type="scientific">Rhodofomes roseus</name>
    <dbReference type="NCBI Taxonomy" id="34475"/>
    <lineage>
        <taxon>Eukaryota</taxon>
        <taxon>Fungi</taxon>
        <taxon>Dikarya</taxon>
        <taxon>Basidiomycota</taxon>
        <taxon>Agaricomycotina</taxon>
        <taxon>Agaricomycetes</taxon>
        <taxon>Polyporales</taxon>
        <taxon>Rhodofomes</taxon>
    </lineage>
</organism>
<evidence type="ECO:0000259" key="2">
    <source>
        <dbReference type="Pfam" id="PF20231"/>
    </source>
</evidence>
<feature type="domain" description="DUF6589" evidence="2">
    <location>
        <begin position="446"/>
        <end position="876"/>
    </location>
</feature>
<protein>
    <recommendedName>
        <fullName evidence="2">DUF6589 domain-containing protein</fullName>
    </recommendedName>
</protein>
<evidence type="ECO:0000256" key="1">
    <source>
        <dbReference type="SAM" id="MobiDB-lite"/>
    </source>
</evidence>